<proteinExistence type="predicted"/>
<feature type="compositionally biased region" description="Polar residues" evidence="1">
    <location>
        <begin position="1"/>
        <end position="23"/>
    </location>
</feature>
<sequence length="151" mass="16903">MADNNTAERGGKTSSYQKRTFTANPRPKPGSAQSSVTFDSELEYNLSFATCHPNSPNMKVATKNQVHFASTRLAKALQIEEPTLGNICKCRRYAGAYPAETNQHRDQHVYVLGLQDFPGSFELSLEGLIGPWLHNFCPVRPNDLARRRYEG</sequence>
<evidence type="ECO:0000313" key="2">
    <source>
        <dbReference type="EMBL" id="KMW69393.1"/>
    </source>
</evidence>
<dbReference type="AlphaFoldDB" id="A0A0J9ESY6"/>
<reference evidence="2" key="1">
    <citation type="submission" date="2010-03" db="EMBL/GenBank/DDBJ databases">
        <title>Annotation of Blastomyces dermatitidis strain ATCC 18188.</title>
        <authorList>
            <consortium name="The Broad Institute Genome Sequencing Platform"/>
            <consortium name="Broad Institute Genome Sequencing Center for Infectious Disease."/>
            <person name="Cuomo C."/>
            <person name="Klein B."/>
            <person name="Sullivan T."/>
            <person name="Heitman J."/>
            <person name="Young S."/>
            <person name="Zeng Q."/>
            <person name="Gargeya S."/>
            <person name="Alvarado L."/>
            <person name="Berlin A.M."/>
            <person name="Chapman S.B."/>
            <person name="Chen Z."/>
            <person name="Freedman E."/>
            <person name="Gellesch M."/>
            <person name="Goldberg J."/>
            <person name="Griggs A."/>
            <person name="Gujja S."/>
            <person name="Heilman E."/>
            <person name="Heiman D."/>
            <person name="Howarth C."/>
            <person name="Mehta T."/>
            <person name="Neiman D."/>
            <person name="Pearson M."/>
            <person name="Roberts A."/>
            <person name="Saif S."/>
            <person name="Shea T."/>
            <person name="Shenoy N."/>
            <person name="Sisk P."/>
            <person name="Stolte C."/>
            <person name="Sykes S."/>
            <person name="White J."/>
            <person name="Yandava C."/>
            <person name="Haas B."/>
            <person name="Nusbaum C."/>
            <person name="Birren B."/>
        </authorList>
    </citation>
    <scope>NUCLEOTIDE SEQUENCE</scope>
    <source>
        <strain evidence="2">ATCC 18188</strain>
    </source>
</reference>
<dbReference type="EMBL" id="GG749912">
    <property type="protein sequence ID" value="KMW69393.1"/>
    <property type="molecule type" value="Genomic_DNA"/>
</dbReference>
<name>A0A0J9ESY6_AJEDA</name>
<evidence type="ECO:0000256" key="1">
    <source>
        <dbReference type="SAM" id="MobiDB-lite"/>
    </source>
</evidence>
<gene>
    <name evidence="2" type="ORF">BDDG_13543</name>
</gene>
<accession>A0A0J9ESY6</accession>
<protein>
    <submittedName>
        <fullName evidence="2">Uncharacterized protein</fullName>
    </submittedName>
</protein>
<dbReference type="Proteomes" id="UP000007802">
    <property type="component" value="Unassembled WGS sequence"/>
</dbReference>
<feature type="region of interest" description="Disordered" evidence="1">
    <location>
        <begin position="1"/>
        <end position="35"/>
    </location>
</feature>
<organism evidence="2">
    <name type="scientific">Ajellomyces dermatitidis (strain ATCC 18188 / CBS 674.68)</name>
    <name type="common">Blastomyces dermatitidis</name>
    <dbReference type="NCBI Taxonomy" id="653446"/>
    <lineage>
        <taxon>Eukaryota</taxon>
        <taxon>Fungi</taxon>
        <taxon>Dikarya</taxon>
        <taxon>Ascomycota</taxon>
        <taxon>Pezizomycotina</taxon>
        <taxon>Eurotiomycetes</taxon>
        <taxon>Eurotiomycetidae</taxon>
        <taxon>Onygenales</taxon>
        <taxon>Ajellomycetaceae</taxon>
        <taxon>Blastomyces</taxon>
    </lineage>
</organism>